<organism evidence="1 2">
    <name type="scientific">Monoglobus pectinilyticus</name>
    <dbReference type="NCBI Taxonomy" id="1981510"/>
    <lineage>
        <taxon>Bacteria</taxon>
        <taxon>Bacillati</taxon>
        <taxon>Bacillota</taxon>
        <taxon>Clostridia</taxon>
        <taxon>Monoglobales</taxon>
        <taxon>Monoglobaceae</taxon>
        <taxon>Monoglobus</taxon>
    </lineage>
</organism>
<accession>A0A2K9P3R9</accession>
<keyword evidence="2" id="KW-1185">Reference proteome</keyword>
<dbReference type="GeneID" id="98063135"/>
<sequence length="88" mass="10151">MEAILEILTTEDMTELRQGIKNLILNAVESDFNALNEHIVPPNFVIEVIDDVIDDIRPKLEKKTKKVINQKINDYLNAIQTKENENEC</sequence>
<protein>
    <submittedName>
        <fullName evidence="1">Uncharacterized protein</fullName>
    </submittedName>
</protein>
<dbReference type="RefSeq" id="WP_102366067.1">
    <property type="nucleotide sequence ID" value="NZ_CP020991.1"/>
</dbReference>
<evidence type="ECO:0000313" key="1">
    <source>
        <dbReference type="EMBL" id="AUO19907.1"/>
    </source>
</evidence>
<evidence type="ECO:0000313" key="2">
    <source>
        <dbReference type="Proteomes" id="UP000235589"/>
    </source>
</evidence>
<dbReference type="Proteomes" id="UP000235589">
    <property type="component" value="Chromosome"/>
</dbReference>
<name>A0A2K9P3R9_9FIRM</name>
<dbReference type="AlphaFoldDB" id="A0A2K9P3R9"/>
<dbReference type="EMBL" id="CP020991">
    <property type="protein sequence ID" value="AUO19907.1"/>
    <property type="molecule type" value="Genomic_DNA"/>
</dbReference>
<proteinExistence type="predicted"/>
<reference evidence="1 2" key="1">
    <citation type="submission" date="2017-04" db="EMBL/GenBank/DDBJ databases">
        <title>Monoglobus pectinilyticus 14 draft genome.</title>
        <authorList>
            <person name="Kim C."/>
            <person name="Rosendale D.I."/>
            <person name="Kelly W.J."/>
            <person name="Tannock G.W."/>
            <person name="Patchett M.L."/>
            <person name="Jordens J.Z."/>
        </authorList>
    </citation>
    <scope>NUCLEOTIDE SEQUENCE [LARGE SCALE GENOMIC DNA]</scope>
    <source>
        <strain evidence="1 2">14</strain>
    </source>
</reference>
<dbReference type="KEGG" id="mpec:B9O19_01753"/>
<gene>
    <name evidence="1" type="ORF">B9O19_01753</name>
</gene>